<dbReference type="RefSeq" id="WP_132170986.1">
    <property type="nucleotide sequence ID" value="NZ_SMKX01000074.1"/>
</dbReference>
<organism evidence="2 3">
    <name type="scientific">Kribbella antibiotica</name>
    <dbReference type="NCBI Taxonomy" id="190195"/>
    <lineage>
        <taxon>Bacteria</taxon>
        <taxon>Bacillati</taxon>
        <taxon>Actinomycetota</taxon>
        <taxon>Actinomycetes</taxon>
        <taxon>Propionibacteriales</taxon>
        <taxon>Kribbellaceae</taxon>
        <taxon>Kribbella</taxon>
    </lineage>
</organism>
<evidence type="ECO:0008006" key="4">
    <source>
        <dbReference type="Google" id="ProtNLM"/>
    </source>
</evidence>
<keyword evidence="1" id="KW-0732">Signal</keyword>
<proteinExistence type="predicted"/>
<evidence type="ECO:0000313" key="2">
    <source>
        <dbReference type="EMBL" id="TDD57465.1"/>
    </source>
</evidence>
<reference evidence="2 3" key="1">
    <citation type="submission" date="2019-03" db="EMBL/GenBank/DDBJ databases">
        <title>Draft genome sequences of novel Actinobacteria.</title>
        <authorList>
            <person name="Sahin N."/>
            <person name="Ay H."/>
            <person name="Saygin H."/>
        </authorList>
    </citation>
    <scope>NUCLEOTIDE SEQUENCE [LARGE SCALE GENOMIC DNA]</scope>
    <source>
        <strain evidence="2 3">JCM 13523</strain>
    </source>
</reference>
<feature type="signal peptide" evidence="1">
    <location>
        <begin position="1"/>
        <end position="24"/>
    </location>
</feature>
<name>A0A4R4ZGF4_9ACTN</name>
<dbReference type="AlphaFoldDB" id="A0A4R4ZGF4"/>
<feature type="chain" id="PRO_5020848420" description="Fibronectin type III domain-containing protein" evidence="1">
    <location>
        <begin position="25"/>
        <end position="421"/>
    </location>
</feature>
<dbReference type="EMBL" id="SMKX01000074">
    <property type="protein sequence ID" value="TDD57465.1"/>
    <property type="molecule type" value="Genomic_DNA"/>
</dbReference>
<comment type="caution">
    <text evidence="2">The sequence shown here is derived from an EMBL/GenBank/DDBJ whole genome shotgun (WGS) entry which is preliminary data.</text>
</comment>
<keyword evidence="3" id="KW-1185">Reference proteome</keyword>
<accession>A0A4R4ZGF4</accession>
<evidence type="ECO:0000313" key="3">
    <source>
        <dbReference type="Proteomes" id="UP000295124"/>
    </source>
</evidence>
<evidence type="ECO:0000256" key="1">
    <source>
        <dbReference type="SAM" id="SignalP"/>
    </source>
</evidence>
<gene>
    <name evidence="2" type="ORF">E1263_23740</name>
</gene>
<protein>
    <recommendedName>
        <fullName evidence="4">Fibronectin type III domain-containing protein</fullName>
    </recommendedName>
</protein>
<dbReference type="Proteomes" id="UP000295124">
    <property type="component" value="Unassembled WGS sequence"/>
</dbReference>
<sequence length="421" mass="43776">MRKFALAATAVAALSVGLQTPAFAAAPDAPTDVTVSWVDGKVNLTWKDAGEANQIFAEYDGGTPGLIASVTADGGNTVSLTNPLTASDKVRLIVKSVVGAESSEGTATPLFDTRRPAVPALQDANLAANLSTTLSWTLAAVADQNPGDPLDVPGNGAVRANVDLPGTATASYDFAAGETTGVVPAQARPTAIKLSAVNEWGQSAQGTKTVRLGTLGAAITVPSKAVYGARLGIKSTVDLFTSEGREERASDVKVELQARAKATDAWKTYGRYTGNTTAAFETGIASLGNRQYRLLLPARKVVSANVIALTPPTSTSPKSSTTLVKFASGGFSPAVGPVGTRWTFTVKIQPAVTVKGKLQFWDGKAWFDAGPLTLTKGSYVERSDPETERGTIRVRVIVPTVVVNGLTVNANTSPAYNQTIR</sequence>